<keyword evidence="2" id="KW-0963">Cytoplasm</keyword>
<evidence type="ECO:0000256" key="4">
    <source>
        <dbReference type="ARBA" id="ARBA00023315"/>
    </source>
</evidence>
<dbReference type="InterPro" id="IPR006464">
    <property type="entry name" value="AcTrfase_RimI/Ard1"/>
</dbReference>
<dbReference type="NCBIfam" id="TIGR01575">
    <property type="entry name" value="rimI"/>
    <property type="match status" value="1"/>
</dbReference>
<dbReference type="InterPro" id="IPR050680">
    <property type="entry name" value="YpeA/RimI_acetyltransf"/>
</dbReference>
<sequence>MSHLLKNFKSLIFHDRKRPIPAFSNHILYIHNQKYLLCHALVPDIPEMLALRQQVAPAEIAWNFSVFEAEVKNTQQKLYLLLRFQDRLVAFIGAEFYLHKAEIHVTNLAVAKEFQRQGLATNLLASLEELGRQNNYRTISLEVRKSNLIAQRLYIKFGFLVIGTLKSYYQSNQEDAVVMKYLVKRKTKG</sequence>
<dbReference type="STRING" id="1133569.FD21_GL002029"/>
<evidence type="ECO:0000259" key="5">
    <source>
        <dbReference type="PROSITE" id="PS51186"/>
    </source>
</evidence>
<organism evidence="6 7">
    <name type="scientific">Liquorilactobacillus vini DSM 20605</name>
    <dbReference type="NCBI Taxonomy" id="1133569"/>
    <lineage>
        <taxon>Bacteria</taxon>
        <taxon>Bacillati</taxon>
        <taxon>Bacillota</taxon>
        <taxon>Bacilli</taxon>
        <taxon>Lactobacillales</taxon>
        <taxon>Lactobacillaceae</taxon>
        <taxon>Liquorilactobacillus</taxon>
    </lineage>
</organism>
<evidence type="ECO:0000256" key="1">
    <source>
        <dbReference type="ARBA" id="ARBA00005395"/>
    </source>
</evidence>
<evidence type="ECO:0000256" key="3">
    <source>
        <dbReference type="ARBA" id="ARBA00022679"/>
    </source>
</evidence>
<evidence type="ECO:0000256" key="2">
    <source>
        <dbReference type="ARBA" id="ARBA00022490"/>
    </source>
</evidence>
<accession>A0A0R2CH18</accession>
<dbReference type="AlphaFoldDB" id="A0A0R2CH18"/>
<dbReference type="SUPFAM" id="SSF55729">
    <property type="entry name" value="Acyl-CoA N-acyltransferases (Nat)"/>
    <property type="match status" value="1"/>
</dbReference>
<dbReference type="EMBL" id="AYYX01000008">
    <property type="protein sequence ID" value="KRM89300.1"/>
    <property type="molecule type" value="Genomic_DNA"/>
</dbReference>
<dbReference type="InterPro" id="IPR000182">
    <property type="entry name" value="GNAT_dom"/>
</dbReference>
<dbReference type="OrthoDB" id="9794566at2"/>
<evidence type="ECO:0000313" key="7">
    <source>
        <dbReference type="Proteomes" id="UP000051576"/>
    </source>
</evidence>
<protein>
    <submittedName>
        <fullName evidence="6">Ribosomal-protein-alanine N-acetyltransferase</fullName>
    </submittedName>
</protein>
<dbReference type="PROSITE" id="PS51186">
    <property type="entry name" value="GNAT"/>
    <property type="match status" value="1"/>
</dbReference>
<dbReference type="Gene3D" id="3.40.630.30">
    <property type="match status" value="1"/>
</dbReference>
<gene>
    <name evidence="6" type="ORF">FD21_GL002029</name>
</gene>
<dbReference type="GO" id="GO:0008080">
    <property type="term" value="F:N-acetyltransferase activity"/>
    <property type="evidence" value="ECO:0007669"/>
    <property type="project" value="InterPro"/>
</dbReference>
<proteinExistence type="inferred from homology"/>
<keyword evidence="3 6" id="KW-0808">Transferase</keyword>
<dbReference type="PANTHER" id="PTHR43420:SF44">
    <property type="entry name" value="ACETYLTRANSFERASE YPEA"/>
    <property type="match status" value="1"/>
</dbReference>
<comment type="similarity">
    <text evidence="1">Belongs to the acetyltransferase family. RimI subfamily.</text>
</comment>
<reference evidence="6 7" key="1">
    <citation type="journal article" date="2015" name="Genome Announc.">
        <title>Expanding the biotechnology potential of lactobacilli through comparative genomics of 213 strains and associated genera.</title>
        <authorList>
            <person name="Sun Z."/>
            <person name="Harris H.M."/>
            <person name="McCann A."/>
            <person name="Guo C."/>
            <person name="Argimon S."/>
            <person name="Zhang W."/>
            <person name="Yang X."/>
            <person name="Jeffery I.B."/>
            <person name="Cooney J.C."/>
            <person name="Kagawa T.F."/>
            <person name="Liu W."/>
            <person name="Song Y."/>
            <person name="Salvetti E."/>
            <person name="Wrobel A."/>
            <person name="Rasinkangas P."/>
            <person name="Parkhill J."/>
            <person name="Rea M.C."/>
            <person name="O'Sullivan O."/>
            <person name="Ritari J."/>
            <person name="Douillard F.P."/>
            <person name="Paul Ross R."/>
            <person name="Yang R."/>
            <person name="Briner A.E."/>
            <person name="Felis G.E."/>
            <person name="de Vos W.M."/>
            <person name="Barrangou R."/>
            <person name="Klaenhammer T.R."/>
            <person name="Caufield P.W."/>
            <person name="Cui Y."/>
            <person name="Zhang H."/>
            <person name="O'Toole P.W."/>
        </authorList>
    </citation>
    <scope>NUCLEOTIDE SEQUENCE [LARGE SCALE GENOMIC DNA]</scope>
    <source>
        <strain evidence="6 7">DSM 20605</strain>
    </source>
</reference>
<dbReference type="eggNOG" id="COG0456">
    <property type="taxonomic scope" value="Bacteria"/>
</dbReference>
<dbReference type="InterPro" id="IPR016181">
    <property type="entry name" value="Acyl_CoA_acyltransferase"/>
</dbReference>
<dbReference type="PATRIC" id="fig|1133569.4.peg.2189"/>
<evidence type="ECO:0000313" key="6">
    <source>
        <dbReference type="EMBL" id="KRM89300.1"/>
    </source>
</evidence>
<dbReference type="PANTHER" id="PTHR43420">
    <property type="entry name" value="ACETYLTRANSFERASE"/>
    <property type="match status" value="1"/>
</dbReference>
<feature type="domain" description="N-acetyltransferase" evidence="5">
    <location>
        <begin position="35"/>
        <end position="184"/>
    </location>
</feature>
<dbReference type="Pfam" id="PF00583">
    <property type="entry name" value="Acetyltransf_1"/>
    <property type="match status" value="1"/>
</dbReference>
<keyword evidence="7" id="KW-1185">Reference proteome</keyword>
<dbReference type="CDD" id="cd04301">
    <property type="entry name" value="NAT_SF"/>
    <property type="match status" value="1"/>
</dbReference>
<keyword evidence="4" id="KW-0012">Acyltransferase</keyword>
<dbReference type="Proteomes" id="UP000051576">
    <property type="component" value="Unassembled WGS sequence"/>
</dbReference>
<comment type="caution">
    <text evidence="6">The sequence shown here is derived from an EMBL/GenBank/DDBJ whole genome shotgun (WGS) entry which is preliminary data.</text>
</comment>
<name>A0A0R2CH18_9LACO</name>